<keyword evidence="1" id="KW-0812">Transmembrane</keyword>
<accession>A0AAE0S3N4</accession>
<dbReference type="Proteomes" id="UP001195483">
    <property type="component" value="Unassembled WGS sequence"/>
</dbReference>
<dbReference type="PROSITE" id="PS50041">
    <property type="entry name" value="C_TYPE_LECTIN_2"/>
    <property type="match status" value="1"/>
</dbReference>
<reference evidence="3" key="3">
    <citation type="submission" date="2023-05" db="EMBL/GenBank/DDBJ databases">
        <authorList>
            <person name="Smith C.H."/>
        </authorList>
    </citation>
    <scope>NUCLEOTIDE SEQUENCE</scope>
    <source>
        <strain evidence="3">CHS0354</strain>
        <tissue evidence="3">Mantle</tissue>
    </source>
</reference>
<reference evidence="3" key="2">
    <citation type="journal article" date="2021" name="Genome Biol. Evol.">
        <title>Developing a high-quality reference genome for a parasitic bivalve with doubly uniparental inheritance (Bivalvia: Unionida).</title>
        <authorList>
            <person name="Smith C.H."/>
        </authorList>
    </citation>
    <scope>NUCLEOTIDE SEQUENCE</scope>
    <source>
        <strain evidence="3">CHS0354</strain>
        <tissue evidence="3">Mantle</tissue>
    </source>
</reference>
<proteinExistence type="predicted"/>
<comment type="caution">
    <text evidence="3">The sequence shown here is derived from an EMBL/GenBank/DDBJ whole genome shotgun (WGS) entry which is preliminary data.</text>
</comment>
<feature type="domain" description="C-type lectin" evidence="2">
    <location>
        <begin position="58"/>
        <end position="166"/>
    </location>
</feature>
<keyword evidence="1" id="KW-0472">Membrane</keyword>
<gene>
    <name evidence="3" type="ORF">CHS0354_005206</name>
</gene>
<sequence>MTQTTGLNNFIIKSIDRSLKKRISDKFPVFFGIFLMIVSAGGNETGTEQGCPEGWNVYTDNCYFRVPEYVEFSNAVGRCKRQDASLVSVSSKQENHFLTDLVSASEDDTFWIGLRHEKINFHWLDGALVMWSAWSGVNEPSMSCGLMVRGRWTADFCVHYHQFICKKSRARGKTASQISTNEQIFQSIPKTSATDFKTFTEFSQTNRQLQPTTENVSILMQTVKPKKNPGRTRSDNRVSSIGIGSVGAFVLIAIIAWIIILDGSRLYTDLTGFAKMVKRLCKRKSDISTCNIKINKAEEQSF</sequence>
<dbReference type="InterPro" id="IPR001304">
    <property type="entry name" value="C-type_lectin-like"/>
</dbReference>
<dbReference type="InterPro" id="IPR016187">
    <property type="entry name" value="CTDL_fold"/>
</dbReference>
<dbReference type="CDD" id="cd00037">
    <property type="entry name" value="CLECT"/>
    <property type="match status" value="1"/>
</dbReference>
<feature type="transmembrane region" description="Helical" evidence="1">
    <location>
        <begin position="241"/>
        <end position="260"/>
    </location>
</feature>
<evidence type="ECO:0000313" key="4">
    <source>
        <dbReference type="Proteomes" id="UP001195483"/>
    </source>
</evidence>
<keyword evidence="4" id="KW-1185">Reference proteome</keyword>
<organism evidence="3 4">
    <name type="scientific">Potamilus streckersoni</name>
    <dbReference type="NCBI Taxonomy" id="2493646"/>
    <lineage>
        <taxon>Eukaryota</taxon>
        <taxon>Metazoa</taxon>
        <taxon>Spiralia</taxon>
        <taxon>Lophotrochozoa</taxon>
        <taxon>Mollusca</taxon>
        <taxon>Bivalvia</taxon>
        <taxon>Autobranchia</taxon>
        <taxon>Heteroconchia</taxon>
        <taxon>Palaeoheterodonta</taxon>
        <taxon>Unionida</taxon>
        <taxon>Unionoidea</taxon>
        <taxon>Unionidae</taxon>
        <taxon>Ambleminae</taxon>
        <taxon>Lampsilini</taxon>
        <taxon>Potamilus</taxon>
    </lineage>
</organism>
<evidence type="ECO:0000313" key="3">
    <source>
        <dbReference type="EMBL" id="KAK3584613.1"/>
    </source>
</evidence>
<dbReference type="Pfam" id="PF00059">
    <property type="entry name" value="Lectin_C"/>
    <property type="match status" value="1"/>
</dbReference>
<reference evidence="3" key="1">
    <citation type="journal article" date="2021" name="Genome Biol. Evol.">
        <title>A High-Quality Reference Genome for a Parasitic Bivalve with Doubly Uniparental Inheritance (Bivalvia: Unionida).</title>
        <authorList>
            <person name="Smith C.H."/>
        </authorList>
    </citation>
    <scope>NUCLEOTIDE SEQUENCE</scope>
    <source>
        <strain evidence="3">CHS0354</strain>
    </source>
</reference>
<dbReference type="AlphaFoldDB" id="A0AAE0S3N4"/>
<dbReference type="SMART" id="SM00034">
    <property type="entry name" value="CLECT"/>
    <property type="match status" value="1"/>
</dbReference>
<keyword evidence="1" id="KW-1133">Transmembrane helix</keyword>
<protein>
    <recommendedName>
        <fullName evidence="2">C-type lectin domain-containing protein</fullName>
    </recommendedName>
</protein>
<dbReference type="Gene3D" id="3.10.100.10">
    <property type="entry name" value="Mannose-Binding Protein A, subunit A"/>
    <property type="match status" value="1"/>
</dbReference>
<dbReference type="EMBL" id="JAEAOA010000372">
    <property type="protein sequence ID" value="KAK3584613.1"/>
    <property type="molecule type" value="Genomic_DNA"/>
</dbReference>
<dbReference type="PANTHER" id="PTHR22803">
    <property type="entry name" value="MANNOSE, PHOSPHOLIPASE, LECTIN RECEPTOR RELATED"/>
    <property type="match status" value="1"/>
</dbReference>
<evidence type="ECO:0000256" key="1">
    <source>
        <dbReference type="SAM" id="Phobius"/>
    </source>
</evidence>
<name>A0AAE0S3N4_9BIVA</name>
<dbReference type="InterPro" id="IPR016186">
    <property type="entry name" value="C-type_lectin-like/link_sf"/>
</dbReference>
<evidence type="ECO:0000259" key="2">
    <source>
        <dbReference type="PROSITE" id="PS50041"/>
    </source>
</evidence>
<dbReference type="InterPro" id="IPR050111">
    <property type="entry name" value="C-type_lectin/snaclec_domain"/>
</dbReference>
<dbReference type="SUPFAM" id="SSF56436">
    <property type="entry name" value="C-type lectin-like"/>
    <property type="match status" value="1"/>
</dbReference>